<dbReference type="RefSeq" id="WP_379860475.1">
    <property type="nucleotide sequence ID" value="NZ_JBHMFC010000017.1"/>
</dbReference>
<dbReference type="EMBL" id="JBHMFC010000017">
    <property type="protein sequence ID" value="MFB9056275.1"/>
    <property type="molecule type" value="Genomic_DNA"/>
</dbReference>
<dbReference type="SFLD" id="SFLDG01065">
    <property type="entry name" value="anaerobic_coproporphyrinogen-I"/>
    <property type="match status" value="2"/>
</dbReference>
<evidence type="ECO:0000313" key="4">
    <source>
        <dbReference type="EMBL" id="MFB9056275.1"/>
    </source>
</evidence>
<keyword evidence="2" id="KW-0963">Cytoplasm</keyword>
<dbReference type="NCBIfam" id="TIGR00539">
    <property type="entry name" value="hemN_rel"/>
    <property type="match status" value="1"/>
</dbReference>
<keyword evidence="2" id="KW-0949">S-adenosyl-L-methionine</keyword>
<gene>
    <name evidence="4" type="primary">hemW</name>
    <name evidence="4" type="ORF">ACFFU9_05910</name>
</gene>
<dbReference type="InterPro" id="IPR010723">
    <property type="entry name" value="HemN_C"/>
</dbReference>
<dbReference type="SFLD" id="SFLDF00562">
    <property type="entry name" value="HemN-like__clustered_with_heat"/>
    <property type="match status" value="1"/>
</dbReference>
<dbReference type="SUPFAM" id="SSF102114">
    <property type="entry name" value="Radical SAM enzymes"/>
    <property type="match status" value="1"/>
</dbReference>
<dbReference type="PANTHER" id="PTHR13932">
    <property type="entry name" value="COPROPORPHYRINIGEN III OXIDASE"/>
    <property type="match status" value="1"/>
</dbReference>
<dbReference type="SFLD" id="SFLDF00288">
    <property type="entry name" value="HemN-like__clustered_with_nucl"/>
    <property type="match status" value="1"/>
</dbReference>
<comment type="similarity">
    <text evidence="1">Belongs to the anaerobic coproporphyrinogen-III oxidase family. HemW subfamily.</text>
</comment>
<dbReference type="Proteomes" id="UP001589585">
    <property type="component" value="Unassembled WGS sequence"/>
</dbReference>
<dbReference type="InterPro" id="IPR058240">
    <property type="entry name" value="rSAM_sf"/>
</dbReference>
<dbReference type="Gene3D" id="3.80.30.20">
    <property type="entry name" value="tm_1862 like domain"/>
    <property type="match status" value="1"/>
</dbReference>
<keyword evidence="2" id="KW-0479">Metal-binding</keyword>
<organism evidence="4 5">
    <name type="scientific">Mariniflexile ostreae</name>
    <dbReference type="NCBI Taxonomy" id="1520892"/>
    <lineage>
        <taxon>Bacteria</taxon>
        <taxon>Pseudomonadati</taxon>
        <taxon>Bacteroidota</taxon>
        <taxon>Flavobacteriia</taxon>
        <taxon>Flavobacteriales</taxon>
        <taxon>Flavobacteriaceae</taxon>
        <taxon>Mariniflexile</taxon>
    </lineage>
</organism>
<dbReference type="InterPro" id="IPR006638">
    <property type="entry name" value="Elp3/MiaA/NifB-like_rSAM"/>
</dbReference>
<name>A0ABV5F9Z4_9FLAO</name>
<comment type="subcellular location">
    <subcellularLocation>
        <location evidence="2">Cytoplasm</location>
    </subcellularLocation>
</comment>
<keyword evidence="2" id="KW-0408">Iron</keyword>
<dbReference type="InterPro" id="IPR034505">
    <property type="entry name" value="Coproporphyrinogen-III_oxidase"/>
</dbReference>
<dbReference type="InterPro" id="IPR007197">
    <property type="entry name" value="rSAM"/>
</dbReference>
<keyword evidence="2" id="KW-0004">4Fe-4S</keyword>
<dbReference type="InterPro" id="IPR023404">
    <property type="entry name" value="rSAM_horseshoe"/>
</dbReference>
<keyword evidence="2" id="KW-0143">Chaperone</keyword>
<dbReference type="Pfam" id="PF04055">
    <property type="entry name" value="Radical_SAM"/>
    <property type="match status" value="1"/>
</dbReference>
<feature type="domain" description="Radical SAM core" evidence="3">
    <location>
        <begin position="14"/>
        <end position="248"/>
    </location>
</feature>
<dbReference type="Pfam" id="PF06969">
    <property type="entry name" value="HemN_C"/>
    <property type="match status" value="1"/>
</dbReference>
<comment type="caution">
    <text evidence="4">The sequence shown here is derived from an EMBL/GenBank/DDBJ whole genome shotgun (WGS) entry which is preliminary data.</text>
</comment>
<keyword evidence="2" id="KW-0349">Heme</keyword>
<proteinExistence type="inferred from homology"/>
<dbReference type="PROSITE" id="PS51918">
    <property type="entry name" value="RADICAL_SAM"/>
    <property type="match status" value="1"/>
</dbReference>
<protein>
    <recommendedName>
        <fullName evidence="2">Heme chaperone HemW</fullName>
    </recommendedName>
</protein>
<dbReference type="PANTHER" id="PTHR13932:SF5">
    <property type="entry name" value="RADICAL S-ADENOSYL METHIONINE DOMAIN-CONTAINING PROTEIN 1, MITOCHONDRIAL"/>
    <property type="match status" value="1"/>
</dbReference>
<dbReference type="SFLD" id="SFLDS00029">
    <property type="entry name" value="Radical_SAM"/>
    <property type="match status" value="2"/>
</dbReference>
<dbReference type="InterPro" id="IPR004559">
    <property type="entry name" value="HemW-like"/>
</dbReference>
<dbReference type="CDD" id="cd01335">
    <property type="entry name" value="Radical_SAM"/>
    <property type="match status" value="1"/>
</dbReference>
<accession>A0ABV5F9Z4</accession>
<sequence length="394" mass="44607">MKNTDIKSHYTHTHAGKLGAAIYIHIPFCKQACHYCDFHFSTSLKKKDALIDALVLELELRKEELKNQIVKTIYFGGGTPSLLTIPELRLITDTIYSHYNVTETPEVTLEANPDDLSKSLIIELSKSPINRLSIGIQSFFEADLKLMNRAHNAEEAKASLALATQYFNNISIDLIYGIPGLSHANWMKNIETALSFNIPHISSYALTVEAKTALDILIKKGRIKNVDDDVAQEQFHILIEKLEASGFIHYELSNFGKPGYFSKNNSAYWQGKPYLGIGPSAHSFNGNERAWNVRNNSRYINSLQKNELPLDIEILSKTDKYNEYIMTGLRTIWGVSIEKIEHDFGADYKKYLLDQAQKHIDRALLCREADTLFVTKKGKFLSDGIASDLFKINP</sequence>
<dbReference type="SMART" id="SM00729">
    <property type="entry name" value="Elp3"/>
    <property type="match status" value="1"/>
</dbReference>
<keyword evidence="5" id="KW-1185">Reference proteome</keyword>
<evidence type="ECO:0000259" key="3">
    <source>
        <dbReference type="PROSITE" id="PS51918"/>
    </source>
</evidence>
<keyword evidence="2" id="KW-0411">Iron-sulfur</keyword>
<evidence type="ECO:0000313" key="5">
    <source>
        <dbReference type="Proteomes" id="UP001589585"/>
    </source>
</evidence>
<comment type="function">
    <text evidence="2">Probably acts as a heme chaperone, transferring heme to an unknown acceptor. Binds one molecule of heme per monomer, possibly covalently. Binds 1 [4Fe-4S] cluster. The cluster is coordinated with 3 cysteines and an exchangeable S-adenosyl-L-methionine.</text>
</comment>
<evidence type="ECO:0000256" key="1">
    <source>
        <dbReference type="ARBA" id="ARBA00006100"/>
    </source>
</evidence>
<evidence type="ECO:0000256" key="2">
    <source>
        <dbReference type="RuleBase" id="RU364116"/>
    </source>
</evidence>
<reference evidence="4 5" key="1">
    <citation type="submission" date="2024-09" db="EMBL/GenBank/DDBJ databases">
        <authorList>
            <person name="Sun Q."/>
            <person name="Mori K."/>
        </authorList>
    </citation>
    <scope>NUCLEOTIDE SEQUENCE [LARGE SCALE GENOMIC DNA]</scope>
    <source>
        <strain evidence="4 5">CECT 8622</strain>
    </source>
</reference>